<dbReference type="Pfam" id="PF13826">
    <property type="entry name" value="Monooxy_af470-like"/>
    <property type="match status" value="1"/>
</dbReference>
<accession>A0A845EEZ7</accession>
<protein>
    <submittedName>
        <fullName evidence="1">DUF4188 domain-containing protein</fullName>
    </submittedName>
</protein>
<dbReference type="Proteomes" id="UP000447393">
    <property type="component" value="Unassembled WGS sequence"/>
</dbReference>
<proteinExistence type="predicted"/>
<gene>
    <name evidence="1" type="ORF">GLV98_09880</name>
</gene>
<evidence type="ECO:0000313" key="2">
    <source>
        <dbReference type="Proteomes" id="UP000447393"/>
    </source>
</evidence>
<dbReference type="EMBL" id="WMEZ01000003">
    <property type="protein sequence ID" value="MYL49798.1"/>
    <property type="molecule type" value="Genomic_DNA"/>
</dbReference>
<dbReference type="RefSeq" id="WP_160914628.1">
    <property type="nucleotide sequence ID" value="NZ_WMEZ01000003.1"/>
</dbReference>
<reference evidence="1 2" key="1">
    <citation type="submission" date="2019-11" db="EMBL/GenBank/DDBJ databases">
        <title>Genome sequences of 17 halophilic strains isolated from different environments.</title>
        <authorList>
            <person name="Furrow R.E."/>
        </authorList>
    </citation>
    <scope>NUCLEOTIDE SEQUENCE [LARGE SCALE GENOMIC DNA]</scope>
    <source>
        <strain evidence="1 2">22505_10_Sand</strain>
    </source>
</reference>
<comment type="caution">
    <text evidence="1">The sequence shown here is derived from an EMBL/GenBank/DDBJ whole genome shotgun (WGS) entry which is preliminary data.</text>
</comment>
<dbReference type="AlphaFoldDB" id="A0A845EEZ7"/>
<organism evidence="1 2">
    <name type="scientific">Halobacillus litoralis</name>
    <dbReference type="NCBI Taxonomy" id="45668"/>
    <lineage>
        <taxon>Bacteria</taxon>
        <taxon>Bacillati</taxon>
        <taxon>Bacillota</taxon>
        <taxon>Bacilli</taxon>
        <taxon>Bacillales</taxon>
        <taxon>Bacillaceae</taxon>
        <taxon>Halobacillus</taxon>
    </lineage>
</organism>
<evidence type="ECO:0000313" key="1">
    <source>
        <dbReference type="EMBL" id="MYL49798.1"/>
    </source>
</evidence>
<dbReference type="InterPro" id="IPR025444">
    <property type="entry name" value="Monooxy_af470"/>
</dbReference>
<name>A0A845EEZ7_9BACI</name>
<dbReference type="OrthoDB" id="7566033at2"/>
<sequence length="166" mass="19520">MAAKVFPGRYTAEADDEVVVFLIGMRVNKWWAVHKWLPVLLAMPPMVQELYSQKDNGFFSAENFFNLKTTLMIQYWRSEDELYAYAKAPKHLKAWRNFNRKVKDNSAVGIYHETYKVKDGEHEVIYGNMPLFGLAKAYQHVPVQPYTASANQRLRKKEERRYVDSH</sequence>